<dbReference type="PROSITE" id="PS50048">
    <property type="entry name" value="ZN2_CY6_FUNGAL_2"/>
    <property type="match status" value="1"/>
</dbReference>
<name>A0A1Q5SQS0_9EURO</name>
<keyword evidence="2" id="KW-0238">DNA-binding</keyword>
<dbReference type="GO" id="GO:0008270">
    <property type="term" value="F:zinc ion binding"/>
    <property type="evidence" value="ECO:0007669"/>
    <property type="project" value="InterPro"/>
</dbReference>
<keyword evidence="4" id="KW-0539">Nucleus</keyword>
<keyword evidence="7" id="KW-1185">Reference proteome</keyword>
<evidence type="ECO:0000256" key="3">
    <source>
        <dbReference type="ARBA" id="ARBA00023163"/>
    </source>
</evidence>
<evidence type="ECO:0000313" key="7">
    <source>
        <dbReference type="Proteomes" id="UP000186955"/>
    </source>
</evidence>
<dbReference type="InterPro" id="IPR001138">
    <property type="entry name" value="Zn2Cys6_DnaBD"/>
</dbReference>
<feature type="domain" description="Zn(2)-C6 fungal-type" evidence="5">
    <location>
        <begin position="13"/>
        <end position="43"/>
    </location>
</feature>
<dbReference type="EMBL" id="MNBE01000758">
    <property type="protein sequence ID" value="OKO90348.1"/>
    <property type="molecule type" value="Genomic_DNA"/>
</dbReference>
<dbReference type="InterPro" id="IPR053157">
    <property type="entry name" value="Sterol_Uptake_Regulator"/>
</dbReference>
<dbReference type="STRING" id="1316194.A0A1Q5SQS0"/>
<dbReference type="PROSITE" id="PS00463">
    <property type="entry name" value="ZN2_CY6_FUNGAL_1"/>
    <property type="match status" value="1"/>
</dbReference>
<keyword evidence="1" id="KW-0805">Transcription regulation</keyword>
<dbReference type="InterPro" id="IPR021858">
    <property type="entry name" value="Fun_TF"/>
</dbReference>
<dbReference type="SUPFAM" id="SSF57701">
    <property type="entry name" value="Zn2/Cys6 DNA-binding domain"/>
    <property type="match status" value="1"/>
</dbReference>
<gene>
    <name evidence="6" type="ORF">PENSUB_13481</name>
</gene>
<dbReference type="Pfam" id="PF11951">
    <property type="entry name" value="Fungal_trans_2"/>
    <property type="match status" value="1"/>
</dbReference>
<accession>A0A1Q5SQS0</accession>
<evidence type="ECO:0000256" key="1">
    <source>
        <dbReference type="ARBA" id="ARBA00023015"/>
    </source>
</evidence>
<dbReference type="PANTHER" id="PTHR47784">
    <property type="entry name" value="STEROL UPTAKE CONTROL PROTEIN 2"/>
    <property type="match status" value="1"/>
</dbReference>
<evidence type="ECO:0000259" key="5">
    <source>
        <dbReference type="PROSITE" id="PS50048"/>
    </source>
</evidence>
<dbReference type="InterPro" id="IPR036864">
    <property type="entry name" value="Zn2-C6_fun-type_DNA-bd_sf"/>
</dbReference>
<protein>
    <submittedName>
        <fullName evidence="6">Sterol uptake control protein 2</fullName>
    </submittedName>
</protein>
<dbReference type="AlphaFoldDB" id="A0A1Q5SQS0"/>
<proteinExistence type="predicted"/>
<dbReference type="SMART" id="SM00066">
    <property type="entry name" value="GAL4"/>
    <property type="match status" value="1"/>
</dbReference>
<dbReference type="GO" id="GO:0001228">
    <property type="term" value="F:DNA-binding transcription activator activity, RNA polymerase II-specific"/>
    <property type="evidence" value="ECO:0007669"/>
    <property type="project" value="TreeGrafter"/>
</dbReference>
<dbReference type="CDD" id="cd00067">
    <property type="entry name" value="GAL4"/>
    <property type="match status" value="1"/>
</dbReference>
<dbReference type="Proteomes" id="UP000186955">
    <property type="component" value="Unassembled WGS sequence"/>
</dbReference>
<organism evidence="6 7">
    <name type="scientific">Penicillium subrubescens</name>
    <dbReference type="NCBI Taxonomy" id="1316194"/>
    <lineage>
        <taxon>Eukaryota</taxon>
        <taxon>Fungi</taxon>
        <taxon>Dikarya</taxon>
        <taxon>Ascomycota</taxon>
        <taxon>Pezizomycotina</taxon>
        <taxon>Eurotiomycetes</taxon>
        <taxon>Eurotiomycetidae</taxon>
        <taxon>Eurotiales</taxon>
        <taxon>Aspergillaceae</taxon>
        <taxon>Penicillium</taxon>
    </lineage>
</organism>
<dbReference type="PRINTS" id="PR00755">
    <property type="entry name" value="AFLATOXINBRP"/>
</dbReference>
<comment type="caution">
    <text evidence="6">The sequence shown here is derived from an EMBL/GenBank/DDBJ whole genome shotgun (WGS) entry which is preliminary data.</text>
</comment>
<evidence type="ECO:0000256" key="2">
    <source>
        <dbReference type="ARBA" id="ARBA00023125"/>
    </source>
</evidence>
<evidence type="ECO:0000256" key="4">
    <source>
        <dbReference type="ARBA" id="ARBA00023242"/>
    </source>
</evidence>
<keyword evidence="3" id="KW-0804">Transcription</keyword>
<evidence type="ECO:0000313" key="6">
    <source>
        <dbReference type="EMBL" id="OKO90348.1"/>
    </source>
</evidence>
<dbReference type="Gene3D" id="4.10.240.10">
    <property type="entry name" value="Zn(2)-C6 fungal-type DNA-binding domain"/>
    <property type="match status" value="1"/>
</dbReference>
<dbReference type="GO" id="GO:0003677">
    <property type="term" value="F:DNA binding"/>
    <property type="evidence" value="ECO:0007669"/>
    <property type="project" value="UniProtKB-KW"/>
</dbReference>
<reference evidence="6 7" key="1">
    <citation type="submission" date="2016-10" db="EMBL/GenBank/DDBJ databases">
        <title>Genome sequence of the ascomycete fungus Penicillium subrubescens.</title>
        <authorList>
            <person name="De Vries R.P."/>
            <person name="Peng M."/>
            <person name="Dilokpimol A."/>
            <person name="Hilden K."/>
            <person name="Makela M.R."/>
            <person name="Grigoriev I."/>
            <person name="Riley R."/>
            <person name="Granchi Z."/>
        </authorList>
    </citation>
    <scope>NUCLEOTIDE SEQUENCE [LARGE SCALE GENOMIC DNA]</scope>
    <source>
        <strain evidence="6 7">CBS 132785</strain>
    </source>
</reference>
<dbReference type="Pfam" id="PF00172">
    <property type="entry name" value="Zn_clus"/>
    <property type="match status" value="1"/>
</dbReference>
<dbReference type="PANTHER" id="PTHR47784:SF10">
    <property type="entry name" value="TRANSCRIPTION FACTOR, PUTATIVE (AFU_ORTHOLOGUE AFUA_6G14150)-RELATED"/>
    <property type="match status" value="1"/>
</dbReference>
<sequence length="385" mass="43152">MPPRRAHTKSRNGCDQCKRRRVKCDEKGPPCSNCISRELSCTYLKAPPRDAPSARRRSNVPVPAGELDIPRALAPISPASTPSTISGVRDLELMHKFATETFSTVCTSESKFHVWQIVIPRLALQYDFLMNGILAFAALHIATTTESPTSLAYIDTALQYHNLSFAPFRAAIDNLTPQNCEAVLAQSIVTTVIGIALPRVTAPRDENSNMIENMLVVFELLQGVKKIIHIGRSWIKINLYSRQRDLYDTSLPELDTDASAAFDRLAMLNEETVAGMDPQQYLVNKEVIEHLRTCYTLYASSLDPGGVLAWLAAVDKEFVDNVRRRQPLALVILMHWGVLLGELDGRWWWAQNSGKSLVLELLRVLQPADAQWTGFLSWPQRRMGL</sequence>